<dbReference type="Pfam" id="PF14846">
    <property type="entry name" value="DUF4485"/>
    <property type="match status" value="1"/>
</dbReference>
<name>A0A0A9XKM7_LYGHE</name>
<keyword evidence="1" id="KW-0175">Coiled coil</keyword>
<dbReference type="AlphaFoldDB" id="A0A0A9XKM7"/>
<dbReference type="InterPro" id="IPR027831">
    <property type="entry name" value="DUF4485"/>
</dbReference>
<evidence type="ECO:0000259" key="2">
    <source>
        <dbReference type="Pfam" id="PF14846"/>
    </source>
</evidence>
<proteinExistence type="predicted"/>
<feature type="coiled-coil region" evidence="1">
    <location>
        <begin position="387"/>
        <end position="439"/>
    </location>
</feature>
<feature type="coiled-coil region" evidence="1">
    <location>
        <begin position="179"/>
        <end position="333"/>
    </location>
</feature>
<protein>
    <recommendedName>
        <fullName evidence="2">DUF4485 domain-containing protein</fullName>
    </recommendedName>
</protein>
<organism evidence="3">
    <name type="scientific">Lygus hesperus</name>
    <name type="common">Western plant bug</name>
    <dbReference type="NCBI Taxonomy" id="30085"/>
    <lineage>
        <taxon>Eukaryota</taxon>
        <taxon>Metazoa</taxon>
        <taxon>Ecdysozoa</taxon>
        <taxon>Arthropoda</taxon>
        <taxon>Hexapoda</taxon>
        <taxon>Insecta</taxon>
        <taxon>Pterygota</taxon>
        <taxon>Neoptera</taxon>
        <taxon>Paraneoptera</taxon>
        <taxon>Hemiptera</taxon>
        <taxon>Heteroptera</taxon>
        <taxon>Panheteroptera</taxon>
        <taxon>Cimicomorpha</taxon>
        <taxon>Miridae</taxon>
        <taxon>Mirini</taxon>
        <taxon>Lygus</taxon>
    </lineage>
</organism>
<evidence type="ECO:0000313" key="3">
    <source>
        <dbReference type="EMBL" id="JAG17650.1"/>
    </source>
</evidence>
<dbReference type="Gene3D" id="1.10.287.1490">
    <property type="match status" value="1"/>
</dbReference>
<reference evidence="3" key="1">
    <citation type="journal article" date="2014" name="PLoS ONE">
        <title>Transcriptome-Based Identification of ABC Transporters in the Western Tarnished Plant Bug Lygus hesperus.</title>
        <authorList>
            <person name="Hull J.J."/>
            <person name="Chaney K."/>
            <person name="Geib S.M."/>
            <person name="Fabrick J.A."/>
            <person name="Brent C.S."/>
            <person name="Walsh D."/>
            <person name="Lavine L.C."/>
        </authorList>
    </citation>
    <scope>NUCLEOTIDE SEQUENCE</scope>
</reference>
<accession>A0A0A9XKM7</accession>
<evidence type="ECO:0000313" key="4">
    <source>
        <dbReference type="EMBL" id="JAG60553.1"/>
    </source>
</evidence>
<dbReference type="EMBL" id="GBHO01025954">
    <property type="protein sequence ID" value="JAG17650.1"/>
    <property type="molecule type" value="Transcribed_RNA"/>
</dbReference>
<sequence>MKPDTITMNLDEEFKAGLNVLRPFILRLSSVEDAKLTRLWLEKLHEAVDERKLRNIFLRELTDQVQCGKLRFPFNKPPPMSPLYLCQDGGGERYSSSDSYSGSSRYFNPRGDAPLVEKRWNNEPPGADSTVSVNGDQIGRCRGQFGRHGIRYRLPRRRRRLSERSGDHPEEVGGLLSTISSLQARNEALAQEIKLYQGSAANTQKNLDSVQQEVSILKNKLEEMRALNSCIEESNTNVVNDYRKVLTESVKRLSDRLDAVSKRNASLEEKLEKLKNERRGLSSNNVTETEMRKTIKKLKKELEAEKRNRGAEIQALKKLLTQKENQLGQLDSHVQHQCDKMQKEVSSMKHEITRNPSLVYPTPMFKEKISGLRKHVYHVEKTNKRILEVFERKLNQYKEECDRKINYLQNQVVCKDRLANNLQTALKKAESQYRKHISELQESCKAQRIFDHQRITSLEERLRKRLFE</sequence>
<dbReference type="EMBL" id="GBRD01005268">
    <property type="protein sequence ID" value="JAG60553.1"/>
    <property type="molecule type" value="Transcribed_RNA"/>
</dbReference>
<reference evidence="4" key="3">
    <citation type="submission" date="2014-09" db="EMBL/GenBank/DDBJ databases">
        <authorList>
            <person name="Magalhaes I.L.F."/>
            <person name="Oliveira U."/>
            <person name="Santos F.R."/>
            <person name="Vidigal T.H.D.A."/>
            <person name="Brescovit A.D."/>
            <person name="Santos A.J."/>
        </authorList>
    </citation>
    <scope>NUCLEOTIDE SEQUENCE</scope>
</reference>
<evidence type="ECO:0000256" key="1">
    <source>
        <dbReference type="SAM" id="Coils"/>
    </source>
</evidence>
<reference evidence="3" key="2">
    <citation type="submission" date="2014-07" db="EMBL/GenBank/DDBJ databases">
        <authorList>
            <person name="Hull J."/>
        </authorList>
    </citation>
    <scope>NUCLEOTIDE SEQUENCE</scope>
</reference>
<gene>
    <name evidence="3" type="ORF">CM83_11827</name>
</gene>
<feature type="domain" description="DUF4485" evidence="2">
    <location>
        <begin position="10"/>
        <end position="83"/>
    </location>
</feature>